<dbReference type="CDD" id="cd03714">
    <property type="entry name" value="RT_DIRS1"/>
    <property type="match status" value="1"/>
</dbReference>
<dbReference type="SUPFAM" id="SSF47823">
    <property type="entry name" value="lambda integrase-like, N-terminal domain"/>
    <property type="match status" value="1"/>
</dbReference>
<dbReference type="InterPro" id="IPR043128">
    <property type="entry name" value="Rev_trsase/Diguanyl_cyclase"/>
</dbReference>
<evidence type="ECO:0000313" key="8">
    <source>
        <dbReference type="Proteomes" id="UP001186944"/>
    </source>
</evidence>
<dbReference type="PROSITE" id="PS50878">
    <property type="entry name" value="RT_POL"/>
    <property type="match status" value="1"/>
</dbReference>
<feature type="region of interest" description="Disordered" evidence="4">
    <location>
        <begin position="53"/>
        <end position="93"/>
    </location>
</feature>
<dbReference type="Gene3D" id="3.30.420.10">
    <property type="entry name" value="Ribonuclease H-like superfamily/Ribonuclease H"/>
    <property type="match status" value="1"/>
</dbReference>
<dbReference type="SUPFAM" id="SSF56672">
    <property type="entry name" value="DNA/RNA polymerases"/>
    <property type="match status" value="1"/>
</dbReference>
<name>A0AA88XS26_PINIB</name>
<dbReference type="Gene3D" id="1.10.443.10">
    <property type="entry name" value="Intergrase catalytic core"/>
    <property type="match status" value="1"/>
</dbReference>
<dbReference type="InterPro" id="IPR043502">
    <property type="entry name" value="DNA/RNA_pol_sf"/>
</dbReference>
<evidence type="ECO:0008006" key="9">
    <source>
        <dbReference type="Google" id="ProtNLM"/>
    </source>
</evidence>
<keyword evidence="3" id="KW-0862">Zinc</keyword>
<evidence type="ECO:0000256" key="1">
    <source>
        <dbReference type="ARBA" id="ARBA00023125"/>
    </source>
</evidence>
<accession>A0AA88XS26</accession>
<dbReference type="Gene3D" id="4.10.60.10">
    <property type="entry name" value="Zinc finger, CCHC-type"/>
    <property type="match status" value="1"/>
</dbReference>
<evidence type="ECO:0000256" key="3">
    <source>
        <dbReference type="PROSITE-ProRule" id="PRU00047"/>
    </source>
</evidence>
<dbReference type="PROSITE" id="PS50158">
    <property type="entry name" value="ZF_CCHC"/>
    <property type="match status" value="1"/>
</dbReference>
<dbReference type="GO" id="GO:0015074">
    <property type="term" value="P:DNA integration"/>
    <property type="evidence" value="ECO:0007669"/>
    <property type="project" value="InterPro"/>
</dbReference>
<dbReference type="Pfam" id="PF00078">
    <property type="entry name" value="RVT_1"/>
    <property type="match status" value="1"/>
</dbReference>
<feature type="domain" description="Reverse transcriptase" evidence="6">
    <location>
        <begin position="179"/>
        <end position="387"/>
    </location>
</feature>
<dbReference type="InterPro" id="IPR011010">
    <property type="entry name" value="DNA_brk_join_enz"/>
</dbReference>
<dbReference type="InterPro" id="IPR010998">
    <property type="entry name" value="Integrase_recombinase_N"/>
</dbReference>
<evidence type="ECO:0000259" key="6">
    <source>
        <dbReference type="PROSITE" id="PS50878"/>
    </source>
</evidence>
<dbReference type="EMBL" id="VSWD01000012">
    <property type="protein sequence ID" value="KAK3086469.1"/>
    <property type="molecule type" value="Genomic_DNA"/>
</dbReference>
<protein>
    <recommendedName>
        <fullName evidence="9">CCHC-type domain-containing protein</fullName>
    </recommendedName>
</protein>
<dbReference type="SUPFAM" id="SSF57756">
    <property type="entry name" value="Retrovirus zinc finger-like domains"/>
    <property type="match status" value="1"/>
</dbReference>
<dbReference type="InterPro" id="IPR036875">
    <property type="entry name" value="Znf_CCHC_sf"/>
</dbReference>
<dbReference type="InterPro" id="IPR001878">
    <property type="entry name" value="Znf_CCHC"/>
</dbReference>
<keyword evidence="8" id="KW-1185">Reference proteome</keyword>
<sequence length="1004" mass="114266">MDMITHRQKLIKLADSSKHGWSVVEQYEAHQLADNSDDEKRIYKAEARCDKNLREERMKKNRASRRWTPYSQHTAPPPTQANTTSTSSTVTSTGPKPGVCFACGVPGHWRKDCQATKQATSTKLSTISSTSSNILSPVGRLKSHYNDWLAINAHSYILNVIREGYALPFYELPISKVIKNNKSSIDNPEIVSTEIKKLLDLECISEVFETPTVVNPLTVAFNRSGKARLVLDCRHVNLFLYKFKFRLEDGSVARVMFEKNDWVFTFDLKSAYHHIEIKESHRQYLGFSWKENDTVRYFVFNVMPFGLSTAAHIFTKLTRCVVKYWRENGIRIIMYLDDGLSGSESFMNSQALSSKVKSDLIKLGFLIADEKCAWTPVQRTTWLGCVWDFSTGKVEITQARIERLTSSLDQAIAQVCNASLLLKARHLASLAGQIISMQVALGKSVRMFTRAMFHCLKSKASWNAPVLIDKKVLDEMIFWRENCSVLNGSSLVTTCEVKEYDCIVYSDASHTGYGGYILDKPGSEVIGLWSDSEVEQSSTWRELVAMSRVFNSICHCLEGHTIKWYTDNKNVHHIMQVGSKNPVLHDIVVDMARGSESRSIQIDTEWVPREQNIQADFLSRCHDSDDWQIAPLVFIHLDKIWGPHTIDRFASDYNTKCVRFNSRWWCPGERLKPRIASLCDQSGVVMDPVNDHLCNRMCDYMLQCRSEQTKSKYFSLFSRWEQFASSKSVNAIPANPIHIALFITSLLDSGSSYGVISAVKYSVKFVHSLHGYDDPTDNPFINNLVESAKRHASKPVNKKDVITRDHLITLCNLYKDNDDLLVVRDLCMILTAFAAFLRFDELVSLKCNDIRFFDNYFSIKIRKSKTDQYRMGSEVIVSKGDTVACPFSMMKRYFDIACIDECSDSFLFRPIFRSKSSCKLIYKNKCLSYTRCRECLVGRLKEVAGNLDIGLHSLRAGGASAAANASVNERCWKRHGRWRSESAKDGYIADSLHSRLSVTKSLNL</sequence>
<dbReference type="Pfam" id="PF00098">
    <property type="entry name" value="zf-CCHC"/>
    <property type="match status" value="1"/>
</dbReference>
<dbReference type="InterPro" id="IPR000477">
    <property type="entry name" value="RT_dom"/>
</dbReference>
<dbReference type="PANTHER" id="PTHR33050:SF7">
    <property type="entry name" value="RIBONUCLEASE H"/>
    <property type="match status" value="1"/>
</dbReference>
<dbReference type="GO" id="GO:0006310">
    <property type="term" value="P:DNA recombination"/>
    <property type="evidence" value="ECO:0007669"/>
    <property type="project" value="UniProtKB-KW"/>
</dbReference>
<dbReference type="GO" id="GO:0003677">
    <property type="term" value="F:DNA binding"/>
    <property type="evidence" value="ECO:0007669"/>
    <property type="project" value="UniProtKB-KW"/>
</dbReference>
<evidence type="ECO:0000259" key="5">
    <source>
        <dbReference type="PROSITE" id="PS50158"/>
    </source>
</evidence>
<keyword evidence="2" id="KW-0233">DNA recombination</keyword>
<keyword evidence="3" id="KW-0479">Metal-binding</keyword>
<feature type="compositionally biased region" description="Low complexity" evidence="4">
    <location>
        <begin position="80"/>
        <end position="93"/>
    </location>
</feature>
<dbReference type="AlphaFoldDB" id="A0AA88XS26"/>
<dbReference type="InterPro" id="IPR052055">
    <property type="entry name" value="Hepadnavirus_pol/RT"/>
</dbReference>
<organism evidence="7 8">
    <name type="scientific">Pinctada imbricata</name>
    <name type="common">Atlantic pearl-oyster</name>
    <name type="synonym">Pinctada martensii</name>
    <dbReference type="NCBI Taxonomy" id="66713"/>
    <lineage>
        <taxon>Eukaryota</taxon>
        <taxon>Metazoa</taxon>
        <taxon>Spiralia</taxon>
        <taxon>Lophotrochozoa</taxon>
        <taxon>Mollusca</taxon>
        <taxon>Bivalvia</taxon>
        <taxon>Autobranchia</taxon>
        <taxon>Pteriomorphia</taxon>
        <taxon>Pterioida</taxon>
        <taxon>Pterioidea</taxon>
        <taxon>Pteriidae</taxon>
        <taxon>Pinctada</taxon>
    </lineage>
</organism>
<keyword evidence="1" id="KW-0238">DNA-binding</keyword>
<reference evidence="7" key="1">
    <citation type="submission" date="2019-08" db="EMBL/GenBank/DDBJ databases">
        <title>The improved chromosome-level genome for the pearl oyster Pinctada fucata martensii using PacBio sequencing and Hi-C.</title>
        <authorList>
            <person name="Zheng Z."/>
        </authorList>
    </citation>
    <scope>NUCLEOTIDE SEQUENCE</scope>
    <source>
        <strain evidence="7">ZZ-2019</strain>
        <tissue evidence="7">Adductor muscle</tissue>
    </source>
</reference>
<keyword evidence="3" id="KW-0863">Zinc-finger</keyword>
<dbReference type="CDD" id="cd09275">
    <property type="entry name" value="RNase_HI_RT_DIRS1"/>
    <property type="match status" value="1"/>
</dbReference>
<proteinExistence type="predicted"/>
<dbReference type="Gene3D" id="3.30.70.270">
    <property type="match status" value="1"/>
</dbReference>
<dbReference type="InterPro" id="IPR036397">
    <property type="entry name" value="RNaseH_sf"/>
</dbReference>
<evidence type="ECO:0000256" key="2">
    <source>
        <dbReference type="ARBA" id="ARBA00023172"/>
    </source>
</evidence>
<dbReference type="Proteomes" id="UP001186944">
    <property type="component" value="Unassembled WGS sequence"/>
</dbReference>
<dbReference type="InterPro" id="IPR013762">
    <property type="entry name" value="Integrase-like_cat_sf"/>
</dbReference>
<dbReference type="GO" id="GO:0008270">
    <property type="term" value="F:zinc ion binding"/>
    <property type="evidence" value="ECO:0007669"/>
    <property type="project" value="UniProtKB-KW"/>
</dbReference>
<gene>
    <name evidence="7" type="ORF">FSP39_018900</name>
</gene>
<evidence type="ECO:0000313" key="7">
    <source>
        <dbReference type="EMBL" id="KAK3086469.1"/>
    </source>
</evidence>
<feature type="domain" description="CCHC-type" evidence="5">
    <location>
        <begin position="100"/>
        <end position="113"/>
    </location>
</feature>
<dbReference type="PANTHER" id="PTHR33050">
    <property type="entry name" value="REVERSE TRANSCRIPTASE DOMAIN-CONTAINING PROTEIN"/>
    <property type="match status" value="1"/>
</dbReference>
<dbReference type="Gene3D" id="1.10.150.130">
    <property type="match status" value="1"/>
</dbReference>
<dbReference type="SMART" id="SM00343">
    <property type="entry name" value="ZnF_C2HC"/>
    <property type="match status" value="1"/>
</dbReference>
<evidence type="ECO:0000256" key="4">
    <source>
        <dbReference type="SAM" id="MobiDB-lite"/>
    </source>
</evidence>
<dbReference type="Gene3D" id="3.10.10.10">
    <property type="entry name" value="HIV Type 1 Reverse Transcriptase, subunit A, domain 1"/>
    <property type="match status" value="1"/>
</dbReference>
<comment type="caution">
    <text evidence="7">The sequence shown here is derived from an EMBL/GenBank/DDBJ whole genome shotgun (WGS) entry which is preliminary data.</text>
</comment>
<dbReference type="SUPFAM" id="SSF56349">
    <property type="entry name" value="DNA breaking-rejoining enzymes"/>
    <property type="match status" value="1"/>
</dbReference>